<proteinExistence type="predicted"/>
<dbReference type="AlphaFoldDB" id="A0A378JE28"/>
<name>A0A378JE28_9GAMM</name>
<accession>A0A378JE28</accession>
<dbReference type="PANTHER" id="PTHR42756:SF1">
    <property type="entry name" value="TRANSCRIPTIONAL REPRESSOR OF EMRAB OPERON"/>
    <property type="match status" value="1"/>
</dbReference>
<evidence type="ECO:0000256" key="4">
    <source>
        <dbReference type="SAM" id="Coils"/>
    </source>
</evidence>
<evidence type="ECO:0000256" key="1">
    <source>
        <dbReference type="ARBA" id="ARBA00023015"/>
    </source>
</evidence>
<dbReference type="PROSITE" id="PS50995">
    <property type="entry name" value="HTH_MARR_2"/>
    <property type="match status" value="1"/>
</dbReference>
<keyword evidence="2" id="KW-0238">DNA-binding</keyword>
<keyword evidence="3" id="KW-0804">Transcription</keyword>
<evidence type="ECO:0000313" key="7">
    <source>
        <dbReference type="EMBL" id="STX45865.1"/>
    </source>
</evidence>
<keyword evidence="1" id="KW-0805">Transcription regulation</keyword>
<evidence type="ECO:0000259" key="5">
    <source>
        <dbReference type="PROSITE" id="PS50995"/>
    </source>
</evidence>
<dbReference type="SUPFAM" id="SSF46785">
    <property type="entry name" value="Winged helix' DNA-binding domain"/>
    <property type="match status" value="1"/>
</dbReference>
<evidence type="ECO:0000313" key="6">
    <source>
        <dbReference type="EMBL" id="KTD10891.1"/>
    </source>
</evidence>
<evidence type="ECO:0000256" key="3">
    <source>
        <dbReference type="ARBA" id="ARBA00023163"/>
    </source>
</evidence>
<dbReference type="Pfam" id="PF01047">
    <property type="entry name" value="MarR"/>
    <property type="match status" value="1"/>
</dbReference>
<dbReference type="SMART" id="SM00347">
    <property type="entry name" value="HTH_MARR"/>
    <property type="match status" value="1"/>
</dbReference>
<feature type="domain" description="HTH marR-type" evidence="5">
    <location>
        <begin position="6"/>
        <end position="138"/>
    </location>
</feature>
<dbReference type="Proteomes" id="UP000054691">
    <property type="component" value="Unassembled WGS sequence"/>
</dbReference>
<dbReference type="InterPro" id="IPR000835">
    <property type="entry name" value="HTH_MarR-typ"/>
</dbReference>
<keyword evidence="8" id="KW-1185">Reference proteome</keyword>
<dbReference type="OrthoDB" id="32523at2"/>
<dbReference type="Proteomes" id="UP000254476">
    <property type="component" value="Unassembled WGS sequence"/>
</dbReference>
<organism evidence="7 9">
    <name type="scientific">Legionella gratiana</name>
    <dbReference type="NCBI Taxonomy" id="45066"/>
    <lineage>
        <taxon>Bacteria</taxon>
        <taxon>Pseudomonadati</taxon>
        <taxon>Pseudomonadota</taxon>
        <taxon>Gammaproteobacteria</taxon>
        <taxon>Legionellales</taxon>
        <taxon>Legionellaceae</taxon>
        <taxon>Legionella</taxon>
    </lineage>
</organism>
<dbReference type="STRING" id="45066.Lgra_1857"/>
<keyword evidence="4" id="KW-0175">Coiled coil</keyword>
<dbReference type="GO" id="GO:0003700">
    <property type="term" value="F:DNA-binding transcription factor activity"/>
    <property type="evidence" value="ECO:0007669"/>
    <property type="project" value="InterPro"/>
</dbReference>
<dbReference type="GO" id="GO:0003677">
    <property type="term" value="F:DNA binding"/>
    <property type="evidence" value="ECO:0007669"/>
    <property type="project" value="UniProtKB-KW"/>
</dbReference>
<dbReference type="InterPro" id="IPR036388">
    <property type="entry name" value="WH-like_DNA-bd_sf"/>
</dbReference>
<dbReference type="RefSeq" id="WP_058498980.1">
    <property type="nucleotide sequence ID" value="NZ_CAAAHW010000014.1"/>
</dbReference>
<reference evidence="6 8" key="1">
    <citation type="submission" date="2015-11" db="EMBL/GenBank/DDBJ databases">
        <title>Genomic analysis of 38 Legionella species identifies large and diverse effector repertoires.</title>
        <authorList>
            <person name="Burstein D."/>
            <person name="Amaro F."/>
            <person name="Zusman T."/>
            <person name="Lifshitz Z."/>
            <person name="Cohen O."/>
            <person name="Gilbert J.A."/>
            <person name="Pupko T."/>
            <person name="Shuman H.A."/>
            <person name="Segal G."/>
        </authorList>
    </citation>
    <scope>NUCLEOTIDE SEQUENCE [LARGE SCALE GENOMIC DNA]</scope>
    <source>
        <strain evidence="6 8">Lyon 8420412</strain>
    </source>
</reference>
<dbReference type="Gene3D" id="1.10.10.10">
    <property type="entry name" value="Winged helix-like DNA-binding domain superfamily/Winged helix DNA-binding domain"/>
    <property type="match status" value="1"/>
</dbReference>
<dbReference type="InterPro" id="IPR036390">
    <property type="entry name" value="WH_DNA-bd_sf"/>
</dbReference>
<feature type="coiled-coil region" evidence="4">
    <location>
        <begin position="119"/>
        <end position="146"/>
    </location>
</feature>
<gene>
    <name evidence="7" type="primary">marR</name>
    <name evidence="6" type="ORF">Lgra_1857</name>
    <name evidence="7" type="ORF">NCTC12388_02609</name>
</gene>
<dbReference type="PANTHER" id="PTHR42756">
    <property type="entry name" value="TRANSCRIPTIONAL REGULATOR, MARR"/>
    <property type="match status" value="1"/>
</dbReference>
<sequence>MPFKIDEHTGILIKKAARLFEQVANKNLDKLGVTYAQTVFLVRLWEKDGQNQIELAKSAGLKQPSVVRILDRMERDNLITRVRNKEDRRVFNFYLTEKAKDACKKLEDHANEMHGIATFDVAQKEIEELNQLITKIISNLQNFLEK</sequence>
<evidence type="ECO:0000256" key="2">
    <source>
        <dbReference type="ARBA" id="ARBA00023125"/>
    </source>
</evidence>
<reference evidence="7 9" key="2">
    <citation type="submission" date="2018-06" db="EMBL/GenBank/DDBJ databases">
        <authorList>
            <consortium name="Pathogen Informatics"/>
            <person name="Doyle S."/>
        </authorList>
    </citation>
    <scope>NUCLEOTIDE SEQUENCE [LARGE SCALE GENOMIC DNA]</scope>
    <source>
        <strain evidence="7 9">NCTC12388</strain>
    </source>
</reference>
<dbReference type="PRINTS" id="PR00598">
    <property type="entry name" value="HTHMARR"/>
</dbReference>
<dbReference type="EMBL" id="LNYE01000022">
    <property type="protein sequence ID" value="KTD10891.1"/>
    <property type="molecule type" value="Genomic_DNA"/>
</dbReference>
<dbReference type="EMBL" id="UGOB01000001">
    <property type="protein sequence ID" value="STX45865.1"/>
    <property type="molecule type" value="Genomic_DNA"/>
</dbReference>
<evidence type="ECO:0000313" key="8">
    <source>
        <dbReference type="Proteomes" id="UP000054691"/>
    </source>
</evidence>
<evidence type="ECO:0000313" key="9">
    <source>
        <dbReference type="Proteomes" id="UP000254476"/>
    </source>
</evidence>
<protein>
    <submittedName>
        <fullName evidence="6 7">Transcriptional regulator</fullName>
    </submittedName>
</protein>